<evidence type="ECO:0000256" key="1">
    <source>
        <dbReference type="SAM" id="SignalP"/>
    </source>
</evidence>
<evidence type="ECO:0000313" key="4">
    <source>
        <dbReference type="RefSeq" id="XP_008473519.1"/>
    </source>
</evidence>
<feature type="signal peptide" evidence="1">
    <location>
        <begin position="1"/>
        <end position="28"/>
    </location>
</feature>
<dbReference type="GeneID" id="103510618"/>
<keyword evidence="1" id="KW-0732">Signal</keyword>
<accession>A0A1S3D3D5</accession>
<dbReference type="KEGG" id="dci:103510618"/>
<dbReference type="Proteomes" id="UP000079169">
    <property type="component" value="Unplaced"/>
</dbReference>
<organism evidence="2 3">
    <name type="scientific">Diaphorina citri</name>
    <name type="common">Asian citrus psyllid</name>
    <dbReference type="NCBI Taxonomy" id="121845"/>
    <lineage>
        <taxon>Eukaryota</taxon>
        <taxon>Metazoa</taxon>
        <taxon>Ecdysozoa</taxon>
        <taxon>Arthropoda</taxon>
        <taxon>Hexapoda</taxon>
        <taxon>Insecta</taxon>
        <taxon>Pterygota</taxon>
        <taxon>Neoptera</taxon>
        <taxon>Paraneoptera</taxon>
        <taxon>Hemiptera</taxon>
        <taxon>Sternorrhyncha</taxon>
        <taxon>Psylloidea</taxon>
        <taxon>Psyllidae</taxon>
        <taxon>Diaphorininae</taxon>
        <taxon>Diaphorina</taxon>
    </lineage>
</organism>
<dbReference type="RefSeq" id="XP_008473519.1">
    <property type="nucleotide sequence ID" value="XM_008475297.2"/>
</dbReference>
<gene>
    <name evidence="3 4" type="primary">LOC103510618</name>
</gene>
<proteinExistence type="predicted"/>
<sequence>MTKIIPIPSSPQVSLLLVVIVLASQCSGLDRHRLPDDMPFSYTDDLAIVNRYNNYHKKEPKLQTQIVSRYTINFAHDNNNSNPYKARWLPRHWTTTSGGSSLKPIGNTVKLSAEQDTWETTDSSEPLTCFFCNVTSQGVHGKDCNAHSGHLELCGRDFNICLQYCDAKLSTTVRTCGRSHRTPGDFNCRTIRGSVPSLAHCSECSTSGCNQGMNCRLDLPYHQLYVQPPMSLLWTNRMNPNRSQNISSTLTANTPAYRTVTNETNTTVTKPEITTMDLDAEYGPYNESANKALVENHDYVYGRGPRHSVKAIVWMAVTMCWVVNKTINIGFQL</sequence>
<dbReference type="RefSeq" id="XP_008473517.1">
    <property type="nucleotide sequence ID" value="XM_008475295.2"/>
</dbReference>
<name>A0A1S3D3D5_DIACI</name>
<dbReference type="AlphaFoldDB" id="A0A1S3D3D5"/>
<evidence type="ECO:0000313" key="2">
    <source>
        <dbReference type="Proteomes" id="UP000079169"/>
    </source>
</evidence>
<dbReference type="OrthoDB" id="10651174at2759"/>
<evidence type="ECO:0000313" key="3">
    <source>
        <dbReference type="RefSeq" id="XP_008473517.1"/>
    </source>
</evidence>
<reference evidence="3 4" key="1">
    <citation type="submission" date="2025-04" db="UniProtKB">
        <authorList>
            <consortium name="RefSeq"/>
        </authorList>
    </citation>
    <scope>IDENTIFICATION</scope>
</reference>
<keyword evidence="2" id="KW-1185">Reference proteome</keyword>
<dbReference type="PaxDb" id="121845-A0A1S3D3D5"/>
<feature type="chain" id="PRO_5010479081" evidence="1">
    <location>
        <begin position="29"/>
        <end position="333"/>
    </location>
</feature>
<protein>
    <submittedName>
        <fullName evidence="3">Uncharacterized protein LOC103510618 isoform X1</fullName>
    </submittedName>
    <submittedName>
        <fullName evidence="4">Uncharacterized protein LOC103510618 isoform X2</fullName>
    </submittedName>
</protein>